<name>C0QTX6_PERMH</name>
<sequence length="146" mass="15694">MKQVTVIGGSQVNRNSDEYIFAYKLGKLLAENGCIVVCGGRTGVMEAVCKGAKESGGTTVGIMPSYEGYEANPYVDIKINTGMNWNRNPIVVASGDPVIAVGGNYGTLSEIAYAFILGKRVLGYKTHKIEGIITVNKPEDVLEFLR</sequence>
<dbReference type="Proteomes" id="UP000001366">
    <property type="component" value="Chromosome"/>
</dbReference>
<dbReference type="SUPFAM" id="SSF102405">
    <property type="entry name" value="MCP/YpsA-like"/>
    <property type="match status" value="1"/>
</dbReference>
<evidence type="ECO:0000313" key="1">
    <source>
        <dbReference type="EMBL" id="ACO03701.1"/>
    </source>
</evidence>
<organism evidence="1 2">
    <name type="scientific">Persephonella marina (strain DSM 14350 / EX-H1)</name>
    <dbReference type="NCBI Taxonomy" id="123214"/>
    <lineage>
        <taxon>Bacteria</taxon>
        <taxon>Pseudomonadati</taxon>
        <taxon>Aquificota</taxon>
        <taxon>Aquificia</taxon>
        <taxon>Aquificales</taxon>
        <taxon>Hydrogenothermaceae</taxon>
        <taxon>Persephonella</taxon>
    </lineage>
</organism>
<dbReference type="PANTHER" id="PTHR43393">
    <property type="entry name" value="CYTOKININ RIBOSIDE 5'-MONOPHOSPHATE PHOSPHORIBOHYDROLASE"/>
    <property type="match status" value="1"/>
</dbReference>
<dbReference type="GO" id="GO:0005829">
    <property type="term" value="C:cytosol"/>
    <property type="evidence" value="ECO:0007669"/>
    <property type="project" value="TreeGrafter"/>
</dbReference>
<dbReference type="NCBIfam" id="TIGR00725">
    <property type="entry name" value="TIGR00725 family protein"/>
    <property type="match status" value="1"/>
</dbReference>
<dbReference type="OrthoDB" id="9794907at2"/>
<dbReference type="PANTHER" id="PTHR43393:SF3">
    <property type="entry name" value="LYSINE DECARBOXYLASE-LIKE PROTEIN"/>
    <property type="match status" value="1"/>
</dbReference>
<evidence type="ECO:0008006" key="3">
    <source>
        <dbReference type="Google" id="ProtNLM"/>
    </source>
</evidence>
<dbReference type="RefSeq" id="WP_012675940.1">
    <property type="nucleotide sequence ID" value="NC_012440.1"/>
</dbReference>
<dbReference type="AlphaFoldDB" id="C0QTX6"/>
<dbReference type="Gene3D" id="3.40.50.450">
    <property type="match status" value="1"/>
</dbReference>
<dbReference type="InterPro" id="IPR052341">
    <property type="entry name" value="LOG_family_nucleotidases"/>
</dbReference>
<dbReference type="InterPro" id="IPR005268">
    <property type="entry name" value="CHP00725"/>
</dbReference>
<dbReference type="InterPro" id="IPR041164">
    <property type="entry name" value="LDcluster4"/>
</dbReference>
<dbReference type="EMBL" id="CP001230">
    <property type="protein sequence ID" value="ACO03701.1"/>
    <property type="molecule type" value="Genomic_DNA"/>
</dbReference>
<evidence type="ECO:0000313" key="2">
    <source>
        <dbReference type="Proteomes" id="UP000001366"/>
    </source>
</evidence>
<keyword evidence="2" id="KW-1185">Reference proteome</keyword>
<protein>
    <recommendedName>
        <fullName evidence="3">TIGR00725 family protein</fullName>
    </recommendedName>
</protein>
<dbReference type="Pfam" id="PF18306">
    <property type="entry name" value="LDcluster4"/>
    <property type="match status" value="1"/>
</dbReference>
<proteinExistence type="predicted"/>
<dbReference type="PaxDb" id="123214-PERMA_0349"/>
<reference evidence="1 2" key="1">
    <citation type="journal article" date="2009" name="J. Bacteriol.">
        <title>Complete and draft genome sequences of six members of the Aquificales.</title>
        <authorList>
            <person name="Reysenbach A.L."/>
            <person name="Hamamura N."/>
            <person name="Podar M."/>
            <person name="Griffiths E."/>
            <person name="Ferreira S."/>
            <person name="Hochstein R."/>
            <person name="Heidelberg J."/>
            <person name="Johnson J."/>
            <person name="Mead D."/>
            <person name="Pohorille A."/>
            <person name="Sarmiento M."/>
            <person name="Schweighofer K."/>
            <person name="Seshadri R."/>
            <person name="Voytek M.A."/>
        </authorList>
    </citation>
    <scope>NUCLEOTIDE SEQUENCE [LARGE SCALE GENOMIC DNA]</scope>
    <source>
        <strain evidence="2">DSM 14350 / EX-H1</strain>
    </source>
</reference>
<dbReference type="STRING" id="123214.PERMA_0349"/>
<dbReference type="HOGENOM" id="CLU_107614_1_1_0"/>
<dbReference type="eggNOG" id="COG1611">
    <property type="taxonomic scope" value="Bacteria"/>
</dbReference>
<dbReference type="KEGG" id="pmx:PERMA_0349"/>
<gene>
    <name evidence="1" type="ordered locus">PERMA_0349</name>
</gene>
<accession>C0QTX6</accession>